<evidence type="ECO:0000256" key="1">
    <source>
        <dbReference type="SAM" id="Phobius"/>
    </source>
</evidence>
<keyword evidence="1" id="KW-0472">Membrane</keyword>
<accession>A0AB34KE13</accession>
<dbReference type="AlphaFoldDB" id="A0AB34KE13"/>
<dbReference type="Proteomes" id="UP000803884">
    <property type="component" value="Unassembled WGS sequence"/>
</dbReference>
<keyword evidence="1" id="KW-1133">Transmembrane helix</keyword>
<gene>
    <name evidence="2" type="ORF">WHR41_08902</name>
</gene>
<organism evidence="2 3">
    <name type="scientific">Cladosporium halotolerans</name>
    <dbReference type="NCBI Taxonomy" id="1052096"/>
    <lineage>
        <taxon>Eukaryota</taxon>
        <taxon>Fungi</taxon>
        <taxon>Dikarya</taxon>
        <taxon>Ascomycota</taxon>
        <taxon>Pezizomycotina</taxon>
        <taxon>Dothideomycetes</taxon>
        <taxon>Dothideomycetidae</taxon>
        <taxon>Cladosporiales</taxon>
        <taxon>Cladosporiaceae</taxon>
        <taxon>Cladosporium</taxon>
    </lineage>
</organism>
<dbReference type="RefSeq" id="XP_069225468.1">
    <property type="nucleotide sequence ID" value="XM_069377506.1"/>
</dbReference>
<evidence type="ECO:0000313" key="3">
    <source>
        <dbReference type="Proteomes" id="UP000803884"/>
    </source>
</evidence>
<feature type="transmembrane region" description="Helical" evidence="1">
    <location>
        <begin position="183"/>
        <end position="209"/>
    </location>
</feature>
<dbReference type="GeneID" id="96010344"/>
<protein>
    <submittedName>
        <fullName evidence="2">Uncharacterized protein</fullName>
    </submittedName>
</protein>
<keyword evidence="3" id="KW-1185">Reference proteome</keyword>
<name>A0AB34KE13_9PEZI</name>
<comment type="caution">
    <text evidence="2">The sequence shown here is derived from an EMBL/GenBank/DDBJ whole genome shotgun (WGS) entry which is preliminary data.</text>
</comment>
<reference evidence="2 3" key="1">
    <citation type="journal article" date="2020" name="Microbiol. Resour. Announc.">
        <title>Draft Genome Sequence of a Cladosporium Species Isolated from the Mesophotic Ascidian Didemnum maculosum.</title>
        <authorList>
            <person name="Gioti A."/>
            <person name="Siaperas R."/>
            <person name="Nikolaivits E."/>
            <person name="Le Goff G."/>
            <person name="Ouazzani J."/>
            <person name="Kotoulas G."/>
            <person name="Topakas E."/>
        </authorList>
    </citation>
    <scope>NUCLEOTIDE SEQUENCE [LARGE SCALE GENOMIC DNA]</scope>
    <source>
        <strain evidence="2 3">TM138-S3</strain>
    </source>
</reference>
<evidence type="ECO:0000313" key="2">
    <source>
        <dbReference type="EMBL" id="KAL1582361.1"/>
    </source>
</evidence>
<dbReference type="EMBL" id="JAAQHG020000052">
    <property type="protein sequence ID" value="KAL1582361.1"/>
    <property type="molecule type" value="Genomic_DNA"/>
</dbReference>
<sequence length="222" mass="24710">MSSSQLSIDIADKCNLPFLDPNGNVGYFDIQSAEPGTFTVPGVIELGKLRTWKHGHPFERPFNNSAQFSIEIVGDDDTSKILREIMPPTNSSAFWKGGAPFGEQGNYSMAISRLDTLCKYDFVGVMLYRWTILTDIETDTFFRLRLTTDIPPTNHLSGKFRLLEAGAAFPSPMQTKYLDITGLLMTSVAGVALAVTILTLSLLLTCWTIGRLHRRSQRTLLE</sequence>
<keyword evidence="1" id="KW-0812">Transmembrane</keyword>
<proteinExistence type="predicted"/>